<dbReference type="InterPro" id="IPR050216">
    <property type="entry name" value="LRR_domain-containing"/>
</dbReference>
<name>A0A383V1B0_BLUHO</name>
<dbReference type="Gene3D" id="3.80.10.10">
    <property type="entry name" value="Ribonuclease Inhibitor"/>
    <property type="match status" value="1"/>
</dbReference>
<dbReference type="InterPro" id="IPR055414">
    <property type="entry name" value="LRR_R13L4/SHOC2-like"/>
</dbReference>
<evidence type="ECO:0000259" key="4">
    <source>
        <dbReference type="Pfam" id="PF23598"/>
    </source>
</evidence>
<evidence type="ECO:0000313" key="6">
    <source>
        <dbReference type="Proteomes" id="UP000275772"/>
    </source>
</evidence>
<feature type="region of interest" description="Disordered" evidence="3">
    <location>
        <begin position="593"/>
        <end position="628"/>
    </location>
</feature>
<dbReference type="Proteomes" id="UP000275772">
    <property type="component" value="Unassembled WGS sequence"/>
</dbReference>
<dbReference type="EMBL" id="UNSH01000086">
    <property type="protein sequence ID" value="SZF05779.1"/>
    <property type="molecule type" value="Genomic_DNA"/>
</dbReference>
<evidence type="ECO:0000256" key="1">
    <source>
        <dbReference type="ARBA" id="ARBA00022614"/>
    </source>
</evidence>
<feature type="compositionally biased region" description="Basic and acidic residues" evidence="3">
    <location>
        <begin position="598"/>
        <end position="610"/>
    </location>
</feature>
<feature type="region of interest" description="Disordered" evidence="3">
    <location>
        <begin position="1"/>
        <end position="48"/>
    </location>
</feature>
<feature type="compositionally biased region" description="Polar residues" evidence="3">
    <location>
        <begin position="24"/>
        <end position="48"/>
    </location>
</feature>
<protein>
    <recommendedName>
        <fullName evidence="4">Disease resistance R13L4/SHOC-2-like LRR domain-containing protein</fullName>
    </recommendedName>
</protein>
<dbReference type="SUPFAM" id="SSF52075">
    <property type="entry name" value="Outer arm dynein light chain 1"/>
    <property type="match status" value="1"/>
</dbReference>
<organism evidence="5 6">
    <name type="scientific">Blumeria hordei</name>
    <name type="common">Barley powdery mildew</name>
    <name type="synonym">Blumeria graminis f. sp. hordei</name>
    <dbReference type="NCBI Taxonomy" id="2867405"/>
    <lineage>
        <taxon>Eukaryota</taxon>
        <taxon>Fungi</taxon>
        <taxon>Dikarya</taxon>
        <taxon>Ascomycota</taxon>
        <taxon>Pezizomycotina</taxon>
        <taxon>Leotiomycetes</taxon>
        <taxon>Erysiphales</taxon>
        <taxon>Erysiphaceae</taxon>
        <taxon>Blumeria</taxon>
    </lineage>
</organism>
<accession>A0A383V1B0</accession>
<dbReference type="VEuPathDB" id="FungiDB:BLGHR1_16582"/>
<feature type="region of interest" description="Disordered" evidence="3">
    <location>
        <begin position="302"/>
        <end position="358"/>
    </location>
</feature>
<proteinExistence type="predicted"/>
<dbReference type="PANTHER" id="PTHR48051">
    <property type="match status" value="1"/>
</dbReference>
<evidence type="ECO:0000256" key="3">
    <source>
        <dbReference type="SAM" id="MobiDB-lite"/>
    </source>
</evidence>
<dbReference type="PANTHER" id="PTHR48051:SF36">
    <property type="entry name" value="CASPASE FAMILY P20 DOMAIN-CONTAINING PROTEIN"/>
    <property type="match status" value="1"/>
</dbReference>
<keyword evidence="1" id="KW-0433">Leucine-rich repeat</keyword>
<dbReference type="InterPro" id="IPR032675">
    <property type="entry name" value="LRR_dom_sf"/>
</dbReference>
<dbReference type="Pfam" id="PF10428">
    <property type="entry name" value="SOG2"/>
    <property type="match status" value="2"/>
</dbReference>
<feature type="compositionally biased region" description="Low complexity" evidence="3">
    <location>
        <begin position="617"/>
        <end position="628"/>
    </location>
</feature>
<dbReference type="SMART" id="SM00369">
    <property type="entry name" value="LRR_TYP"/>
    <property type="match status" value="4"/>
</dbReference>
<dbReference type="InterPro" id="IPR019487">
    <property type="entry name" value="RAM_signalling_pathway_SOG2"/>
</dbReference>
<sequence length="951" mass="104752">MERSSGVAGLATPSAGRPKLDNSYPRTTPLATGRRNPSNIRPMTSNSSLSMTPISANQFIALAREAMGNALEENQTKAAEARGVSNELKPGVTIDLSHKQIQRFPEEVVDIIKNELERLALSHNMISAFPSRFSECKSLRYLNVRNNNLREFPQSICDLASLEILDFSRNKLKILPLEIVKLTSLKVFSVQKNRVETLPLCIADMASLQVLKLDGNPIQFPPKEVLQPQIISPTNGYQENEPDEPMITLHIKRFLKQRQIADRSEMEFGTEDFGEGIEVQRPIKRAVSGRFPIKVNGTDIPDVRSPALTRPPPIPSRSHYRGLSQQNASQRRPGVMPLTIGSTNERVRSNSEGLSQSLREQRLSNQFRRMGMGFVSRKSSGLDTVDEAKPNRYSHYRGLSHGSAIIGNLSSGLSTFKSPASPAELYIQRGTVVRRLTSLPECKRKSISPDPNVEAAKSILYALFQVHPLIQSLLGVSRDTNSKRSSLERVLYNATTHVEELDKTIQDFTTPMEGEEETCTRSSENVRHACVTCVNAYIHVLNLLQRNLDTLVEHGDPRYVRTLLLLLFGSTCEINAAHKSFLQVRQTSQNTGTITVSKQEEDSVRIHSRDGSTVPNRRGQGAGSRARSATMIQDSSNLQATPAQLPPFLNGGGRSATFSSSTPCSVDSFGSNSNVSNITRSGGFTEDDRVFEKIFLRLQQSSEMTIRAIPSVHNHFFAAMKTSCQQSNPEQPKQFWQILIQKCLIVAQAAEMLKSRLSLIKLKEPGIRTQGAFWELCYSFIQAFTELVIKVKEAKSMTTLLNNDVIALLRPLQKAIKDTSQLIQSSPWSFMASPAASGTNGLHSGLIQPISQTPLPMTPQSGIIMGPSSQGISASTLQGLPNSSVYNNYTKDRVSSQSIAYSAGLTSRTASFASPVMALGPGESTPMSASVSSPLRPFSTKNYGHNKMTFS</sequence>
<feature type="compositionally biased region" description="Polar residues" evidence="3">
    <location>
        <begin position="340"/>
        <end position="358"/>
    </location>
</feature>
<reference evidence="5 6" key="1">
    <citation type="submission" date="2017-11" db="EMBL/GenBank/DDBJ databases">
        <authorList>
            <person name="Kracher B."/>
        </authorList>
    </citation>
    <scope>NUCLEOTIDE SEQUENCE [LARGE SCALE GENOMIC DNA]</scope>
    <source>
        <strain evidence="5 6">RACE1</strain>
    </source>
</reference>
<dbReference type="InterPro" id="IPR003591">
    <property type="entry name" value="Leu-rich_rpt_typical-subtyp"/>
</dbReference>
<evidence type="ECO:0000313" key="5">
    <source>
        <dbReference type="EMBL" id="SZF05779.1"/>
    </source>
</evidence>
<feature type="domain" description="Disease resistance R13L4/SHOC-2-like LRR" evidence="4">
    <location>
        <begin position="138"/>
        <end position="213"/>
    </location>
</feature>
<evidence type="ECO:0000256" key="2">
    <source>
        <dbReference type="ARBA" id="ARBA00022737"/>
    </source>
</evidence>
<dbReference type="AlphaFoldDB" id="A0A383V1B0"/>
<gene>
    <name evidence="5" type="ORF">BLGHR1_16582</name>
</gene>
<dbReference type="GO" id="GO:0005737">
    <property type="term" value="C:cytoplasm"/>
    <property type="evidence" value="ECO:0007669"/>
    <property type="project" value="TreeGrafter"/>
</dbReference>
<keyword evidence="2" id="KW-0677">Repeat</keyword>
<dbReference type="Pfam" id="PF23598">
    <property type="entry name" value="LRR_14"/>
    <property type="match status" value="1"/>
</dbReference>